<proteinExistence type="predicted"/>
<reference evidence="2 4" key="8">
    <citation type="journal article" date="1999" name="Virology">
        <title>Chlorella virus PBCV-1 encodes a functional homospermidine synthase.</title>
        <authorList>
            <person name="Kaiser A."/>
            <person name="Vollmert M."/>
            <person name="Tholl D."/>
            <person name="Graves M.V."/>
            <person name="Gurnon J.R."/>
            <person name="Xing W."/>
            <person name="Lisec A.D."/>
            <person name="Nickerson K.W."/>
            <person name="Van Etten J.L."/>
        </authorList>
    </citation>
    <scope>NUCLEOTIDE SEQUENCE [LARGE SCALE GENOMIC DNA]</scope>
</reference>
<dbReference type="OrthoDB" id="39883at10239"/>
<dbReference type="PIR" id="T17493">
    <property type="entry name" value="T17493"/>
</dbReference>
<dbReference type="EMBL" id="JF411744">
    <property type="protein sequence ID" value="AAC96371.1"/>
    <property type="molecule type" value="Genomic_DNA"/>
</dbReference>
<reference evidence="2 4" key="5">
    <citation type="journal article" date="1996" name="Virology">
        <title>Analysis of 94 kb of the chlorella virus PBCV-1 330-kb genome: map positions 88 to 182.</title>
        <authorList>
            <person name="Lu Z."/>
            <person name="Li Y."/>
            <person name="Que Q."/>
            <person name="Kutish G.F."/>
            <person name="Rock D.L."/>
            <person name="Van Etten J.L."/>
        </authorList>
    </citation>
    <scope>NUCLEOTIDE SEQUENCE [LARGE SCALE GENOMIC DNA]</scope>
</reference>
<keyword evidence="4" id="KW-1185">Reference proteome</keyword>
<dbReference type="KEGG" id="vg:918203"/>
<dbReference type="GeneID" id="918203"/>
<reference evidence="2 4" key="4">
    <citation type="journal article" date="1995" name="Virology">
        <title>Analysis of 43 kb of the Chlorella virus PBCV-1 330-kb genome: map positions 45 to 88.</title>
        <authorList>
            <person name="Li Y."/>
            <person name="Lu Z."/>
            <person name="Burbank D.E."/>
            <person name="Kutish G.F."/>
            <person name="Rock D.L."/>
            <person name="Van Etten J.L."/>
        </authorList>
    </citation>
    <scope>NUCLEOTIDE SEQUENCE [LARGE SCALE GENOMIC DNA]</scope>
</reference>
<dbReference type="EMBL" id="JF411744">
    <property type="protein sequence ID" value="AAC96990.1"/>
    <property type="molecule type" value="Genomic_DNA"/>
</dbReference>
<dbReference type="KEGG" id="vg:918197"/>
<reference evidence="2 4" key="6">
    <citation type="journal article" date="1996" name="Virology">
        <title>Analysis of 76 kb of the chlorella virus PBCV-1 330-kb genome: map positions 182 to 258.</title>
        <authorList>
            <person name="Kutish G.F."/>
            <person name="Li Y."/>
            <person name="Lu Z."/>
            <person name="Furuta M."/>
            <person name="Rock D.L."/>
            <person name="Van Etten J.L."/>
        </authorList>
    </citation>
    <scope>NUCLEOTIDE SEQUENCE [LARGE SCALE GENOMIC DNA]</scope>
</reference>
<reference evidence="2 4" key="9">
    <citation type="journal article" date="2000" name="Virology">
        <title>Characterization of a beta-1,3-glucanase encoded by chlorella virus PBCV-1.</title>
        <authorList>
            <person name="Sun L."/>
            <person name="Gurnon J.R."/>
            <person name="Adams B.J."/>
            <person name="Graves M.V."/>
            <person name="Van Etten J.L."/>
        </authorList>
    </citation>
    <scope>NUCLEOTIDE SEQUENCE [LARGE SCALE GENOMIC DNA]</scope>
</reference>
<reference evidence="1" key="1">
    <citation type="journal article" date="1991" name="Virology">
        <title>The termini of the chlorella virus PBCV-1 genome are identical 2.2-kbp inverted repeats.</title>
        <authorList>
            <person name="Strasser P."/>
            <person name="Zhang Y.P."/>
            <person name="Rohozinski J."/>
            <person name="Van Etten J.L."/>
        </authorList>
    </citation>
    <scope>NUCLEOTIDE SEQUENCE</scope>
</reference>
<dbReference type="Proteomes" id="UP000000862">
    <property type="component" value="Segment"/>
</dbReference>
<evidence type="ECO:0000313" key="3">
    <source>
        <dbReference type="EMBL" id="AAC96990.1"/>
    </source>
</evidence>
<reference evidence="1" key="2">
    <citation type="submission" date="1993-08" db="EMBL/GenBank/DDBJ databases">
        <authorList>
            <person name="Strasser P."/>
            <person name="Zhang Y.P."/>
            <person name="Rohozinski J."/>
            <person name="Van Etten J.L."/>
        </authorList>
    </citation>
    <scope>NUCLEOTIDE SEQUENCE</scope>
</reference>
<reference evidence="2 4" key="7">
    <citation type="journal article" date="1997" name="Virology">
        <title>Analysis of 74 kb of DNA located at the right end of the 330-kb chlorella virus PBCV-1 genome.</title>
        <authorList>
            <person name="Li Y."/>
            <person name="Lu Z."/>
            <person name="Sun L."/>
            <person name="Ropp S."/>
            <person name="Kutish G.F."/>
            <person name="Rock D.L."/>
            <person name="Van Etten J.L."/>
        </authorList>
    </citation>
    <scope>NUCLEOTIDE SEQUENCE [LARGE SCALE GENOMIC DNA]</scope>
</reference>
<reference evidence="2" key="11">
    <citation type="submission" date="2011-02" db="EMBL/GenBank/DDBJ databases">
        <title>Paramecium bursaria Chlorella virus 1 proteome reveals novel architectural and regulatory features of a giant virus.</title>
        <authorList>
            <person name="Dunigan D.D."/>
            <person name="Blanc G."/>
            <person name="Duncan G.A."/>
            <person name="Gurnon J.R."/>
            <person name="Jeanniard A."/>
            <person name="McClung O.W."/>
            <person name="Upton C."/>
            <person name="Van Etten J.L."/>
        </authorList>
    </citation>
    <scope>NUCLEOTIDE SEQUENCE</scope>
</reference>
<dbReference type="RefSeq" id="NP_048351.1">
    <property type="nucleotide sequence ID" value="NC_000852.5"/>
</dbReference>
<protein>
    <submittedName>
        <fullName evidence="1">Uncharacterized protein</fullName>
    </submittedName>
</protein>
<dbReference type="EMBL" id="M55319">
    <property type="protein sequence ID" value="AAA88831.1"/>
    <property type="molecule type" value="Genomic_DNA"/>
</dbReference>
<dbReference type="RefSeq" id="NP_049045.1">
    <property type="nucleotide sequence ID" value="NC_000852.5"/>
</dbReference>
<reference evidence="2 4" key="3">
    <citation type="journal article" date="1995" name="Virology">
        <title>Analysis of 45 kb of DNA located at the left end of the chlorella virus PBCV-1 genome.</title>
        <authorList>
            <person name="Lu Z."/>
            <person name="Li Y."/>
            <person name="Zhang Y."/>
            <person name="Kutish G.F."/>
            <person name="Rock D.L."/>
            <person name="Van Etten J.L."/>
        </authorList>
    </citation>
    <scope>NUCLEOTIDE SEQUENCE [LARGE SCALE GENOMIC DNA]</scope>
</reference>
<accession>Q99168</accession>
<name>Q99168_PBCV1</name>
<sequence length="141" mass="15974">MRLQTLYIIKMSGSNDTFIFKFLKSFYFFLLSISLVNGLNSFGGVDHKHGADAVQLCMFGEELLNRLNRTSLLGASWGVDRLGGLNHDGLVVGEEVLDGGNHCECSGERYTHLQRNRIYTYGRHFHSSFPFVILNRHFGVK</sequence>
<organismHost>
    <name type="scientific">Chlorella</name>
    <dbReference type="NCBI Taxonomy" id="3071"/>
</organismHost>
<evidence type="ECO:0000313" key="4">
    <source>
        <dbReference type="Proteomes" id="UP000000862"/>
    </source>
</evidence>
<dbReference type="GeneID" id="918197"/>
<gene>
    <name evidence="2" type="primary">A003R</name>
    <name evidence="3" type="synonym">A689L</name>
</gene>
<organism evidence="1">
    <name type="scientific">Paramecium bursaria Chlorella virus 1</name>
    <name type="common">PBCV-1</name>
    <dbReference type="NCBI Taxonomy" id="10506"/>
    <lineage>
        <taxon>Viruses</taxon>
        <taxon>Varidnaviria</taxon>
        <taxon>Bamfordvirae</taxon>
        <taxon>Nucleocytoviricota</taxon>
        <taxon>Megaviricetes</taxon>
        <taxon>Algavirales</taxon>
        <taxon>Phycodnaviridae</taxon>
        <taxon>Chlorovirus</taxon>
        <taxon>Chlorovirus vanettense</taxon>
    </lineage>
</organism>
<evidence type="ECO:0000313" key="1">
    <source>
        <dbReference type="EMBL" id="AAA88831.1"/>
    </source>
</evidence>
<evidence type="ECO:0000313" key="2">
    <source>
        <dbReference type="EMBL" id="AAC96371.1"/>
    </source>
</evidence>
<reference evidence="2 4" key="10">
    <citation type="journal article" date="2010" name="J. Virol.">
        <title>Microarray analysis of Paramecium bursaria chlorella virus 1 transcription.</title>
        <authorList>
            <person name="Yanai-Balser G.M."/>
            <person name="Duncan G.A."/>
            <person name="Eudy J.D."/>
            <person name="Wang D."/>
            <person name="Li X."/>
            <person name="Agarkova I.V."/>
            <person name="Dunigan D.D."/>
            <person name="Van Etten J.L."/>
        </authorList>
    </citation>
    <scope>NUCLEOTIDE SEQUENCE [LARGE SCALE GENOMIC DNA]</scope>
</reference>